<dbReference type="EMBL" id="WNXD01000002">
    <property type="protein sequence ID" value="MBB2147187.1"/>
    <property type="molecule type" value="Genomic_DNA"/>
</dbReference>
<proteinExistence type="predicted"/>
<name>A0A923E4B4_9SPHI</name>
<dbReference type="Proteomes" id="UP000601055">
    <property type="component" value="Unassembled WGS sequence"/>
</dbReference>
<accession>A0A923E4B4</accession>
<keyword evidence="2" id="KW-1185">Reference proteome</keyword>
<evidence type="ECO:0000313" key="2">
    <source>
        <dbReference type="Proteomes" id="UP000601055"/>
    </source>
</evidence>
<sequence length="208" mass="23778">MNKRDENMEWEMEAPHLASLPRTTPYCVPDNYFNDLTTRINQSVFVDGLMQKENQGFTIPQNYFEDLGTQIENRIALDQLKTLVQNDGFKTPANYFDKLQSDILSKTSGTVQKTKVVRLWHTDFMKYASAACFILLTASGLYFNQQNTLKETRTAELASEQMLYDIDESVIIDHIQESQAATTTSASDTEMENYILNHFSSSDLSNNL</sequence>
<gene>
    <name evidence="1" type="ORF">GM921_16930</name>
</gene>
<dbReference type="RefSeq" id="WP_182923805.1">
    <property type="nucleotide sequence ID" value="NZ_WNXD01000002.1"/>
</dbReference>
<protein>
    <submittedName>
        <fullName evidence="1">Uncharacterized protein</fullName>
    </submittedName>
</protein>
<dbReference type="AlphaFoldDB" id="A0A923E4B4"/>
<comment type="caution">
    <text evidence="1">The sequence shown here is derived from an EMBL/GenBank/DDBJ whole genome shotgun (WGS) entry which is preliminary data.</text>
</comment>
<reference evidence="1" key="1">
    <citation type="submission" date="2019-11" db="EMBL/GenBank/DDBJ databases">
        <title>Description of Pedobacter sp. LMG 31464T.</title>
        <authorList>
            <person name="Carlier A."/>
            <person name="Qi S."/>
            <person name="Vandamme P."/>
        </authorList>
    </citation>
    <scope>NUCLEOTIDE SEQUENCE</scope>
    <source>
        <strain evidence="1">LMG 31464</strain>
    </source>
</reference>
<evidence type="ECO:0000313" key="1">
    <source>
        <dbReference type="EMBL" id="MBB2147187.1"/>
    </source>
</evidence>
<organism evidence="1 2">
    <name type="scientific">Pedobacter planticolens</name>
    <dbReference type="NCBI Taxonomy" id="2679964"/>
    <lineage>
        <taxon>Bacteria</taxon>
        <taxon>Pseudomonadati</taxon>
        <taxon>Bacteroidota</taxon>
        <taxon>Sphingobacteriia</taxon>
        <taxon>Sphingobacteriales</taxon>
        <taxon>Sphingobacteriaceae</taxon>
        <taxon>Pedobacter</taxon>
    </lineage>
</organism>